<dbReference type="EMBL" id="JAWDJX010000044">
    <property type="protein sequence ID" value="KAK3048890.1"/>
    <property type="molecule type" value="Genomic_DNA"/>
</dbReference>
<proteinExistence type="predicted"/>
<keyword evidence="3" id="KW-1185">Reference proteome</keyword>
<evidence type="ECO:0000313" key="3">
    <source>
        <dbReference type="Proteomes" id="UP001271007"/>
    </source>
</evidence>
<evidence type="ECO:0000256" key="1">
    <source>
        <dbReference type="SAM" id="MobiDB-lite"/>
    </source>
</evidence>
<dbReference type="Proteomes" id="UP001271007">
    <property type="component" value="Unassembled WGS sequence"/>
</dbReference>
<feature type="region of interest" description="Disordered" evidence="1">
    <location>
        <begin position="54"/>
        <end position="73"/>
    </location>
</feature>
<protein>
    <submittedName>
        <fullName evidence="2">Uncharacterized protein</fullName>
    </submittedName>
</protein>
<gene>
    <name evidence="2" type="ORF">LTR09_009785</name>
</gene>
<sequence>MPMLRVEVSDYDLTSTIVTTFLRETFPGYSDHHFNVEHVNGLYKFNIPSNVSEQRTKNELLKRRTSDDPYAPR</sequence>
<accession>A0AAJ0D8B7</accession>
<reference evidence="2" key="1">
    <citation type="submission" date="2023-04" db="EMBL/GenBank/DDBJ databases">
        <title>Black Yeasts Isolated from many extreme environments.</title>
        <authorList>
            <person name="Coleine C."/>
            <person name="Stajich J.E."/>
            <person name="Selbmann L."/>
        </authorList>
    </citation>
    <scope>NUCLEOTIDE SEQUENCE</scope>
    <source>
        <strain evidence="2">CCFEE 5312</strain>
    </source>
</reference>
<evidence type="ECO:0000313" key="2">
    <source>
        <dbReference type="EMBL" id="KAK3048890.1"/>
    </source>
</evidence>
<dbReference type="AlphaFoldDB" id="A0AAJ0D8B7"/>
<organism evidence="2 3">
    <name type="scientific">Extremus antarcticus</name>
    <dbReference type="NCBI Taxonomy" id="702011"/>
    <lineage>
        <taxon>Eukaryota</taxon>
        <taxon>Fungi</taxon>
        <taxon>Dikarya</taxon>
        <taxon>Ascomycota</taxon>
        <taxon>Pezizomycotina</taxon>
        <taxon>Dothideomycetes</taxon>
        <taxon>Dothideomycetidae</taxon>
        <taxon>Mycosphaerellales</taxon>
        <taxon>Extremaceae</taxon>
        <taxon>Extremus</taxon>
    </lineage>
</organism>
<name>A0AAJ0D8B7_9PEZI</name>
<comment type="caution">
    <text evidence="2">The sequence shown here is derived from an EMBL/GenBank/DDBJ whole genome shotgun (WGS) entry which is preliminary data.</text>
</comment>
<feature type="compositionally biased region" description="Basic and acidic residues" evidence="1">
    <location>
        <begin position="54"/>
        <end position="67"/>
    </location>
</feature>